<keyword evidence="12" id="KW-1185">Reference proteome</keyword>
<keyword evidence="7 8" id="KW-0132">Cell division</keyword>
<dbReference type="EMBL" id="CP036287">
    <property type="protein sequence ID" value="QDU69252.1"/>
    <property type="molecule type" value="Genomic_DNA"/>
</dbReference>
<sequence length="457" mass="47046">MKHRRALVVGLGRFGGGLGATRWLAAQGARVTVTDPASAEDLAESVAALAPLVRSGAVELALGGHREADFEQAELVVANPAVRPDSPWLERARAAGARVTSEIGLFLERCPARVVGITGTQGKSSTTTFLTQLLAGNGFEARSGGNLGGSVLEGLEQLHAGQVIVLELSSYQLEALEHPPRLAQRASAVAVTNLLPDHLERHGTLEAYGAAKARVLELLGDDPEGLAWLPESGPCAEWSPVGPRVRRHGPGSSSGLHGARLVAAGQDFGALDDLGLAPFQGHNVALALALALDLGADPERLAAGLPHLTAPAHRREDLGGIAGRHVYDNGVSTTPDSTLAALEGLPRGATALIGGRSKGLDWLPLGQALASRGDRVVAFGADGGEVAAGLGAAGVPVETVATVGEAVARALALTPQGATILFSPACASFDAYANFAQRAADFRNHLDRLGRDDCTRD</sequence>
<dbReference type="GO" id="GO:0051301">
    <property type="term" value="P:cell division"/>
    <property type="evidence" value="ECO:0007669"/>
    <property type="project" value="UniProtKB-KW"/>
</dbReference>
<feature type="domain" description="Mur ligase C-terminal" evidence="9">
    <location>
        <begin position="319"/>
        <end position="426"/>
    </location>
</feature>
<keyword evidence="7 8" id="KW-0961">Cell wall biogenesis/degradation</keyword>
<dbReference type="Pfam" id="PF21799">
    <property type="entry name" value="MurD-like_N"/>
    <property type="match status" value="1"/>
</dbReference>
<dbReference type="KEGG" id="pbap:Pla133_43710"/>
<comment type="pathway">
    <text evidence="2 7 8">Cell wall biogenesis; peptidoglycan biosynthesis.</text>
</comment>
<evidence type="ECO:0000256" key="7">
    <source>
        <dbReference type="HAMAP-Rule" id="MF_00639"/>
    </source>
</evidence>
<dbReference type="Gene3D" id="3.40.1190.10">
    <property type="entry name" value="Mur-like, catalytic domain"/>
    <property type="match status" value="1"/>
</dbReference>
<dbReference type="InterPro" id="IPR005762">
    <property type="entry name" value="MurD"/>
</dbReference>
<dbReference type="UniPathway" id="UPA00219"/>
<organism evidence="11 12">
    <name type="scientific">Engelhardtia mirabilis</name>
    <dbReference type="NCBI Taxonomy" id="2528011"/>
    <lineage>
        <taxon>Bacteria</taxon>
        <taxon>Pseudomonadati</taxon>
        <taxon>Planctomycetota</taxon>
        <taxon>Planctomycetia</taxon>
        <taxon>Planctomycetia incertae sedis</taxon>
        <taxon>Engelhardtia</taxon>
    </lineage>
</organism>
<dbReference type="InterPro" id="IPR036565">
    <property type="entry name" value="Mur-like_cat_sf"/>
</dbReference>
<keyword evidence="7 8" id="KW-0573">Peptidoglycan synthesis</keyword>
<evidence type="ECO:0000256" key="6">
    <source>
        <dbReference type="ARBA" id="ARBA00022840"/>
    </source>
</evidence>
<dbReference type="SUPFAM" id="SSF53623">
    <property type="entry name" value="MurD-like peptide ligases, catalytic domain"/>
    <property type="match status" value="1"/>
</dbReference>
<dbReference type="Gene3D" id="3.90.190.20">
    <property type="entry name" value="Mur ligase, C-terminal domain"/>
    <property type="match status" value="1"/>
</dbReference>
<dbReference type="GO" id="GO:0008360">
    <property type="term" value="P:regulation of cell shape"/>
    <property type="evidence" value="ECO:0007669"/>
    <property type="project" value="UniProtKB-KW"/>
</dbReference>
<proteinExistence type="inferred from homology"/>
<dbReference type="Gene3D" id="3.40.50.720">
    <property type="entry name" value="NAD(P)-binding Rossmann-like Domain"/>
    <property type="match status" value="1"/>
</dbReference>
<evidence type="ECO:0000256" key="4">
    <source>
        <dbReference type="ARBA" id="ARBA00022598"/>
    </source>
</evidence>
<feature type="domain" description="Mur ligase central" evidence="10">
    <location>
        <begin position="117"/>
        <end position="222"/>
    </location>
</feature>
<dbReference type="Proteomes" id="UP000316921">
    <property type="component" value="Chromosome"/>
</dbReference>
<dbReference type="SUPFAM" id="SSF53244">
    <property type="entry name" value="MurD-like peptide ligases, peptide-binding domain"/>
    <property type="match status" value="1"/>
</dbReference>
<comment type="catalytic activity">
    <reaction evidence="7 8">
        <text>UDP-N-acetyl-alpha-D-muramoyl-L-alanine + D-glutamate + ATP = UDP-N-acetyl-alpha-D-muramoyl-L-alanyl-D-glutamate + ADP + phosphate + H(+)</text>
        <dbReference type="Rhea" id="RHEA:16429"/>
        <dbReference type="ChEBI" id="CHEBI:15378"/>
        <dbReference type="ChEBI" id="CHEBI:29986"/>
        <dbReference type="ChEBI" id="CHEBI:30616"/>
        <dbReference type="ChEBI" id="CHEBI:43474"/>
        <dbReference type="ChEBI" id="CHEBI:83898"/>
        <dbReference type="ChEBI" id="CHEBI:83900"/>
        <dbReference type="ChEBI" id="CHEBI:456216"/>
        <dbReference type="EC" id="6.3.2.9"/>
    </reaction>
</comment>
<comment type="function">
    <text evidence="7 8">Cell wall formation. Catalyzes the addition of glutamate to the nucleotide precursor UDP-N-acetylmuramoyl-L-alanine (UMA).</text>
</comment>
<dbReference type="RefSeq" id="WP_419191809.1">
    <property type="nucleotide sequence ID" value="NZ_CP036287.1"/>
</dbReference>
<evidence type="ECO:0000259" key="10">
    <source>
        <dbReference type="Pfam" id="PF08245"/>
    </source>
</evidence>
<name>A0A518BQK7_9BACT</name>
<accession>A0A518BQK7</accession>
<dbReference type="InterPro" id="IPR036615">
    <property type="entry name" value="Mur_ligase_C_dom_sf"/>
</dbReference>
<comment type="similarity">
    <text evidence="7">Belongs to the MurCDEF family.</text>
</comment>
<evidence type="ECO:0000313" key="12">
    <source>
        <dbReference type="Proteomes" id="UP000316921"/>
    </source>
</evidence>
<dbReference type="PANTHER" id="PTHR43692">
    <property type="entry name" value="UDP-N-ACETYLMURAMOYLALANINE--D-GLUTAMATE LIGASE"/>
    <property type="match status" value="1"/>
</dbReference>
<dbReference type="Pfam" id="PF08245">
    <property type="entry name" value="Mur_ligase_M"/>
    <property type="match status" value="1"/>
</dbReference>
<keyword evidence="6 7" id="KW-0067">ATP-binding</keyword>
<keyword evidence="5 7" id="KW-0547">Nucleotide-binding</keyword>
<dbReference type="GO" id="GO:0005524">
    <property type="term" value="F:ATP binding"/>
    <property type="evidence" value="ECO:0007669"/>
    <property type="project" value="UniProtKB-UniRule"/>
</dbReference>
<dbReference type="NCBIfam" id="TIGR01087">
    <property type="entry name" value="murD"/>
    <property type="match status" value="1"/>
</dbReference>
<gene>
    <name evidence="7 11" type="primary">murD</name>
    <name evidence="11" type="ORF">Pla133_43710</name>
</gene>
<evidence type="ECO:0000256" key="5">
    <source>
        <dbReference type="ARBA" id="ARBA00022741"/>
    </source>
</evidence>
<protein>
    <recommendedName>
        <fullName evidence="7 8">UDP-N-acetylmuramoylalanine--D-glutamate ligase</fullName>
        <ecNumber evidence="7 8">6.3.2.9</ecNumber>
    </recommendedName>
    <alternativeName>
        <fullName evidence="7">D-glutamic acid-adding enzyme</fullName>
    </alternativeName>
    <alternativeName>
        <fullName evidence="7">UDP-N-acetylmuramoyl-L-alanyl-D-glutamate synthetase</fullName>
    </alternativeName>
</protein>
<dbReference type="InterPro" id="IPR004101">
    <property type="entry name" value="Mur_ligase_C"/>
</dbReference>
<keyword evidence="3 7" id="KW-0963">Cytoplasm</keyword>
<keyword evidence="7 8" id="KW-0131">Cell cycle</keyword>
<feature type="binding site" evidence="7">
    <location>
        <begin position="119"/>
        <end position="125"/>
    </location>
    <ligand>
        <name>ATP</name>
        <dbReference type="ChEBI" id="CHEBI:30616"/>
    </ligand>
</feature>
<dbReference type="InterPro" id="IPR013221">
    <property type="entry name" value="Mur_ligase_cen"/>
</dbReference>
<evidence type="ECO:0000313" key="11">
    <source>
        <dbReference type="EMBL" id="QDU69252.1"/>
    </source>
</evidence>
<dbReference type="EC" id="6.3.2.9" evidence="7 8"/>
<evidence type="ECO:0000256" key="8">
    <source>
        <dbReference type="RuleBase" id="RU003664"/>
    </source>
</evidence>
<keyword evidence="4 7" id="KW-0436">Ligase</keyword>
<dbReference type="SUPFAM" id="SSF51984">
    <property type="entry name" value="MurCD N-terminal domain"/>
    <property type="match status" value="1"/>
</dbReference>
<evidence type="ECO:0000259" key="9">
    <source>
        <dbReference type="Pfam" id="PF02875"/>
    </source>
</evidence>
<evidence type="ECO:0000256" key="2">
    <source>
        <dbReference type="ARBA" id="ARBA00004752"/>
    </source>
</evidence>
<evidence type="ECO:0000256" key="3">
    <source>
        <dbReference type="ARBA" id="ARBA00022490"/>
    </source>
</evidence>
<dbReference type="GO" id="GO:0005737">
    <property type="term" value="C:cytoplasm"/>
    <property type="evidence" value="ECO:0007669"/>
    <property type="project" value="UniProtKB-SubCell"/>
</dbReference>
<dbReference type="GO" id="GO:0008764">
    <property type="term" value="F:UDP-N-acetylmuramoylalanine-D-glutamate ligase activity"/>
    <property type="evidence" value="ECO:0007669"/>
    <property type="project" value="UniProtKB-UniRule"/>
</dbReference>
<dbReference type="Pfam" id="PF02875">
    <property type="entry name" value="Mur_ligase_C"/>
    <property type="match status" value="1"/>
</dbReference>
<dbReference type="PANTHER" id="PTHR43692:SF1">
    <property type="entry name" value="UDP-N-ACETYLMURAMOYLALANINE--D-GLUTAMATE LIGASE"/>
    <property type="match status" value="1"/>
</dbReference>
<dbReference type="GO" id="GO:0009252">
    <property type="term" value="P:peptidoglycan biosynthetic process"/>
    <property type="evidence" value="ECO:0007669"/>
    <property type="project" value="UniProtKB-UniRule"/>
</dbReference>
<evidence type="ECO:0000256" key="1">
    <source>
        <dbReference type="ARBA" id="ARBA00004496"/>
    </source>
</evidence>
<dbReference type="GO" id="GO:0071555">
    <property type="term" value="P:cell wall organization"/>
    <property type="evidence" value="ECO:0007669"/>
    <property type="project" value="UniProtKB-KW"/>
</dbReference>
<dbReference type="HAMAP" id="MF_00639">
    <property type="entry name" value="MurD"/>
    <property type="match status" value="1"/>
</dbReference>
<reference evidence="11 12" key="1">
    <citation type="submission" date="2019-02" db="EMBL/GenBank/DDBJ databases">
        <title>Deep-cultivation of Planctomycetes and their phenomic and genomic characterization uncovers novel biology.</title>
        <authorList>
            <person name="Wiegand S."/>
            <person name="Jogler M."/>
            <person name="Boedeker C."/>
            <person name="Pinto D."/>
            <person name="Vollmers J."/>
            <person name="Rivas-Marin E."/>
            <person name="Kohn T."/>
            <person name="Peeters S.H."/>
            <person name="Heuer A."/>
            <person name="Rast P."/>
            <person name="Oberbeckmann S."/>
            <person name="Bunk B."/>
            <person name="Jeske O."/>
            <person name="Meyerdierks A."/>
            <person name="Storesund J.E."/>
            <person name="Kallscheuer N."/>
            <person name="Luecker S."/>
            <person name="Lage O.M."/>
            <person name="Pohl T."/>
            <person name="Merkel B.J."/>
            <person name="Hornburger P."/>
            <person name="Mueller R.-W."/>
            <person name="Bruemmer F."/>
            <person name="Labrenz M."/>
            <person name="Spormann A.M."/>
            <person name="Op den Camp H."/>
            <person name="Overmann J."/>
            <person name="Amann R."/>
            <person name="Jetten M.S.M."/>
            <person name="Mascher T."/>
            <person name="Medema M.H."/>
            <person name="Devos D.P."/>
            <person name="Kaster A.-K."/>
            <person name="Ovreas L."/>
            <person name="Rohde M."/>
            <person name="Galperin M.Y."/>
            <person name="Jogler C."/>
        </authorList>
    </citation>
    <scope>NUCLEOTIDE SEQUENCE [LARGE SCALE GENOMIC DNA]</scope>
    <source>
        <strain evidence="11 12">Pla133</strain>
    </source>
</reference>
<keyword evidence="7 8" id="KW-0133">Cell shape</keyword>
<comment type="subcellular location">
    <subcellularLocation>
        <location evidence="1 7 8">Cytoplasm</location>
    </subcellularLocation>
</comment>
<dbReference type="AlphaFoldDB" id="A0A518BQK7"/>